<name>A0A931GFU3_9PSED</name>
<dbReference type="AlphaFoldDB" id="A0A931GFU3"/>
<protein>
    <submittedName>
        <fullName evidence="2">DUF3592 domain-containing protein</fullName>
    </submittedName>
</protein>
<proteinExistence type="predicted"/>
<reference evidence="2" key="1">
    <citation type="submission" date="2020-07" db="EMBL/GenBank/DDBJ databases">
        <title>Pseudomonas chaetoceroseae sp. nov., a new member of the Pseudomonas oleovorans group isolated from a culture of Chaetoceros calcitrans.</title>
        <authorList>
            <person name="Girard L."/>
            <person name="Lood C."/>
            <person name="De Mot R."/>
            <person name="Baudart J."/>
        </authorList>
    </citation>
    <scope>NUCLEOTIDE SEQUENCE</scope>
    <source>
        <strain evidence="2">536</strain>
    </source>
</reference>
<keyword evidence="1" id="KW-1133">Transmembrane helix</keyword>
<dbReference type="RefSeq" id="WP_192980416.1">
    <property type="nucleotide sequence ID" value="NZ_JACFYX020000001.1"/>
</dbReference>
<dbReference type="EMBL" id="JACFYX010000002">
    <property type="protein sequence ID" value="MBG0834191.1"/>
    <property type="molecule type" value="Genomic_DNA"/>
</dbReference>
<organism evidence="2 3">
    <name type="scientific">Pseudomonas chaetocerotis</name>
    <dbReference type="NCBI Taxonomy" id="2758695"/>
    <lineage>
        <taxon>Bacteria</taxon>
        <taxon>Pseudomonadati</taxon>
        <taxon>Pseudomonadota</taxon>
        <taxon>Gammaproteobacteria</taxon>
        <taxon>Pseudomonadales</taxon>
        <taxon>Pseudomonadaceae</taxon>
        <taxon>Pseudomonas</taxon>
    </lineage>
</organism>
<sequence>MPATPSRLFKGGLFALVGLALITATVVQTSSRVGFLKSALQAEGNVVALNAGGSHPEIAFTDNNGARISYPQGGWIYGYQVGMPVKVYYRAEAQATSAVIDDFGALWGTSIFLGLLGSIFMVSGLLTLFRRAPQQSV</sequence>
<comment type="caution">
    <text evidence="2">The sequence shown here is derived from an EMBL/GenBank/DDBJ whole genome shotgun (WGS) entry which is preliminary data.</text>
</comment>
<keyword evidence="3" id="KW-1185">Reference proteome</keyword>
<keyword evidence="1" id="KW-0472">Membrane</keyword>
<accession>A0A931GFU3</accession>
<gene>
    <name evidence="2" type="ORF">H3221_03580</name>
</gene>
<keyword evidence="1" id="KW-0812">Transmembrane</keyword>
<dbReference type="Proteomes" id="UP000596932">
    <property type="component" value="Unassembled WGS sequence"/>
</dbReference>
<feature type="transmembrane region" description="Helical" evidence="1">
    <location>
        <begin position="105"/>
        <end position="129"/>
    </location>
</feature>
<evidence type="ECO:0000256" key="1">
    <source>
        <dbReference type="SAM" id="Phobius"/>
    </source>
</evidence>
<evidence type="ECO:0000313" key="3">
    <source>
        <dbReference type="Proteomes" id="UP000596932"/>
    </source>
</evidence>
<evidence type="ECO:0000313" key="2">
    <source>
        <dbReference type="EMBL" id="MBG0834191.1"/>
    </source>
</evidence>